<feature type="coiled-coil region" evidence="4">
    <location>
        <begin position="919"/>
        <end position="989"/>
    </location>
</feature>
<feature type="repeat" description="TPR" evidence="3">
    <location>
        <begin position="516"/>
        <end position="549"/>
    </location>
</feature>
<evidence type="ECO:0000256" key="1">
    <source>
        <dbReference type="ARBA" id="ARBA00022737"/>
    </source>
</evidence>
<gene>
    <name evidence="6" type="ORF">KGF56_002078</name>
</gene>
<dbReference type="PROSITE" id="PS50005">
    <property type="entry name" value="TPR"/>
    <property type="match status" value="3"/>
</dbReference>
<dbReference type="RefSeq" id="XP_049180867.1">
    <property type="nucleotide sequence ID" value="XM_049323268.1"/>
</dbReference>
<dbReference type="Proteomes" id="UP001202479">
    <property type="component" value="Unassembled WGS sequence"/>
</dbReference>
<feature type="compositionally biased region" description="Acidic residues" evidence="5">
    <location>
        <begin position="1053"/>
        <end position="1081"/>
    </location>
</feature>
<dbReference type="GO" id="GO:0006368">
    <property type="term" value="P:transcription elongation by RNA polymerase II"/>
    <property type="evidence" value="ECO:0007669"/>
    <property type="project" value="TreeGrafter"/>
</dbReference>
<dbReference type="PANTHER" id="PTHR14027:SF2">
    <property type="entry name" value="RNA POLYMERASE-ASSOCIATED PROTEIN CTR9 HOMOLOG"/>
    <property type="match status" value="1"/>
</dbReference>
<evidence type="ECO:0000256" key="4">
    <source>
        <dbReference type="SAM" id="Coils"/>
    </source>
</evidence>
<feature type="compositionally biased region" description="Basic residues" evidence="5">
    <location>
        <begin position="1040"/>
        <end position="1049"/>
    </location>
</feature>
<dbReference type="Gene3D" id="1.25.40.10">
    <property type="entry name" value="Tetratricopeptide repeat domain"/>
    <property type="match status" value="3"/>
</dbReference>
<dbReference type="PANTHER" id="PTHR14027">
    <property type="entry name" value="RNA POLYMERASE-ASSOCIATED PROTEIN CTR9"/>
    <property type="match status" value="1"/>
</dbReference>
<dbReference type="InterPro" id="IPR031101">
    <property type="entry name" value="Ctr9"/>
</dbReference>
<dbReference type="GeneID" id="73379695"/>
<keyword evidence="1" id="KW-0677">Repeat</keyword>
<keyword evidence="7" id="KW-1185">Reference proteome</keyword>
<evidence type="ECO:0000256" key="2">
    <source>
        <dbReference type="ARBA" id="ARBA00022803"/>
    </source>
</evidence>
<comment type="caution">
    <text evidence="6">The sequence shown here is derived from an EMBL/GenBank/DDBJ whole genome shotgun (WGS) entry which is preliminary data.</text>
</comment>
<dbReference type="Pfam" id="PF14559">
    <property type="entry name" value="TPR_19"/>
    <property type="match status" value="1"/>
</dbReference>
<organism evidence="6 7">
    <name type="scientific">Candida oxycetoniae</name>
    <dbReference type="NCBI Taxonomy" id="497107"/>
    <lineage>
        <taxon>Eukaryota</taxon>
        <taxon>Fungi</taxon>
        <taxon>Dikarya</taxon>
        <taxon>Ascomycota</taxon>
        <taxon>Saccharomycotina</taxon>
        <taxon>Pichiomycetes</taxon>
        <taxon>Debaryomycetaceae</taxon>
        <taxon>Candida/Lodderomyces clade</taxon>
        <taxon>Candida</taxon>
    </lineage>
</organism>
<dbReference type="AlphaFoldDB" id="A0AAI9WY90"/>
<dbReference type="SUPFAM" id="SSF48452">
    <property type="entry name" value="TPR-like"/>
    <property type="match status" value="3"/>
</dbReference>
<evidence type="ECO:0000313" key="6">
    <source>
        <dbReference type="EMBL" id="KAI3405122.2"/>
    </source>
</evidence>
<name>A0AAI9WY90_9ASCO</name>
<sequence>MEEVTDISYYIGQDGVEALKNLDVPVEGGDVVSLSLTNAEEIPPDPEELVMFFDENKSGKHFWIIVASAYAQLGKLEEAIQIIKSALKSANFNEEEKKTFQSYLVWLYFRYVALGIDKETNLTQAGAEISKLRAKIQKDPQTSPINSTSNLLAEAVLSLYQGADDSALDIFERILRTDQNNSFALMGKAQAILSKTKNYSHALKLYQQVLILNPAMKPDPRVGIGLCFWFLKDNKMAIQAFERALELDANNTKAKIFLTLANFYTTFNSSLSDEEFLSNYKKCLVEVSKLHKQNVQDATILLVIVSYYCSKEDYDTVEKIIKGIVSQITGSDNLTKFSHFNKTSVSRYQLNVLSECSTWLARVEFAKGDFTQASKYFQEAIKMNESNIVAKLGLGQSQYNRGLIEEASLTFESILRSNVNCLEVNYSLGILYSKQNSRRKRDLAVQVLERYIRLSNNRGLSAPKNDSGILFNKEPIALNAYLTLSKLYEDSDINQSLNYLSKAVELAKQGGKSIPMEIYNNIGVFQFTKQNFQKATENFQLALEQLDSNPEFTSSDGDGDGGSDLLVDLPKDLKVTLTFNLARSKEVSNKEEALQAYESLLTQCPHYFSAKLRILFLSCIISESKLSTEEIKNEIEELLNLNASDLEIRSFYGWFIKNFGKKLGMKPDADTKFQKQTLVDYDKHDCYALISLANIYCVMARDIKGPNMEEKKRNYYIRAIELYTKVLTVDPKNVYAAQGLAIAYIENKESIKGLDILRKIRDSLNDISVYLNLGHVLCELKQFGKAIENYELALGRYTDGKDVKILTFLGRAWYLRAANDQSLIFFKRGLEYAKQALELTKGSKSALLFNVAYIQFQIADFVSKQSLQQRKPQDISDAIDGLQEAINTLIQLASDEEKHPPYPKDELRGRANLGSSTLLNRLTNAFDETKENIASVEQKLQTAKQLREQEKEARVQEEQAKLDLLKEKEAALAKERAVLEEQAKQWAEEAAKSNVLVQDGDDDDDGDDGYGDGNRSFGEDSEVNNKSSRGSRGKRTDSKKSKRATAKSKRIVDDDDDDDDDVEDEDDVVNDDNDVSEDEHEAEFSGGDNDDEQGKVKSNGKKRKRVVNEGNGDDENVDPEVKAANGSKKQKRKKYLSEEFIKDSDEELDDDDGGVEEEENNKIVS</sequence>
<evidence type="ECO:0000313" key="7">
    <source>
        <dbReference type="Proteomes" id="UP001202479"/>
    </source>
</evidence>
<dbReference type="SMART" id="SM00028">
    <property type="entry name" value="TPR"/>
    <property type="match status" value="9"/>
</dbReference>
<dbReference type="GO" id="GO:0016593">
    <property type="term" value="C:Cdc73/Paf1 complex"/>
    <property type="evidence" value="ECO:0007669"/>
    <property type="project" value="TreeGrafter"/>
</dbReference>
<evidence type="ECO:0000256" key="5">
    <source>
        <dbReference type="SAM" id="MobiDB-lite"/>
    </source>
</evidence>
<dbReference type="EMBL" id="JAHUZD010000067">
    <property type="protein sequence ID" value="KAI3405122.2"/>
    <property type="molecule type" value="Genomic_DNA"/>
</dbReference>
<dbReference type="Pfam" id="PF13181">
    <property type="entry name" value="TPR_8"/>
    <property type="match status" value="3"/>
</dbReference>
<dbReference type="InterPro" id="IPR011990">
    <property type="entry name" value="TPR-like_helical_dom_sf"/>
</dbReference>
<keyword evidence="2 3" id="KW-0802">TPR repeat</keyword>
<feature type="repeat" description="TPR" evidence="3">
    <location>
        <begin position="354"/>
        <end position="387"/>
    </location>
</feature>
<dbReference type="InterPro" id="IPR019734">
    <property type="entry name" value="TPR_rpt"/>
</dbReference>
<accession>A0AAI9WY90</accession>
<feature type="compositionally biased region" description="Acidic residues" evidence="5">
    <location>
        <begin position="999"/>
        <end position="1010"/>
    </location>
</feature>
<proteinExistence type="predicted"/>
<dbReference type="GO" id="GO:0000993">
    <property type="term" value="F:RNA polymerase II complex binding"/>
    <property type="evidence" value="ECO:0007669"/>
    <property type="project" value="TreeGrafter"/>
</dbReference>
<dbReference type="GO" id="GO:0006355">
    <property type="term" value="P:regulation of DNA-templated transcription"/>
    <property type="evidence" value="ECO:0007669"/>
    <property type="project" value="InterPro"/>
</dbReference>
<protein>
    <submittedName>
        <fullName evidence="6">CTR9</fullName>
    </submittedName>
</protein>
<reference evidence="6" key="1">
    <citation type="journal article" date="2022" name="DNA Res.">
        <title>Genome analysis of five recently described species of the CUG-Ser clade uncovers Candida theae as a new hybrid lineage with pathogenic potential in the Candida parapsilosis species complex.</title>
        <authorList>
            <person name="Mixao V."/>
            <person name="Del Olmo V."/>
            <person name="Hegedusova E."/>
            <person name="Saus E."/>
            <person name="Pryszcz L."/>
            <person name="Cillingova A."/>
            <person name="Nosek J."/>
            <person name="Gabaldon T."/>
        </authorList>
    </citation>
    <scope>NUCLEOTIDE SEQUENCE</scope>
    <source>
        <strain evidence="6">CBS 10844</strain>
    </source>
</reference>
<evidence type="ECO:0000256" key="3">
    <source>
        <dbReference type="PROSITE-ProRule" id="PRU00339"/>
    </source>
</evidence>
<keyword evidence="4" id="KW-0175">Coiled coil</keyword>
<feature type="repeat" description="TPR" evidence="3">
    <location>
        <begin position="218"/>
        <end position="251"/>
    </location>
</feature>
<feature type="compositionally biased region" description="Acidic residues" evidence="5">
    <location>
        <begin position="1144"/>
        <end position="1159"/>
    </location>
</feature>
<feature type="region of interest" description="Disordered" evidence="5">
    <location>
        <begin position="989"/>
        <end position="1165"/>
    </location>
</feature>